<dbReference type="EMBL" id="LWBR01000005">
    <property type="protein sequence ID" value="KZN97851.1"/>
    <property type="molecule type" value="Genomic_DNA"/>
</dbReference>
<dbReference type="Pfam" id="PF13439">
    <property type="entry name" value="Glyco_transf_4"/>
    <property type="match status" value="1"/>
</dbReference>
<dbReference type="PANTHER" id="PTHR12526">
    <property type="entry name" value="GLYCOSYLTRANSFERASE"/>
    <property type="match status" value="1"/>
</dbReference>
<feature type="domain" description="Glycosyltransferase subfamily 4-like N-terminal" evidence="2">
    <location>
        <begin position="51"/>
        <end position="170"/>
    </location>
</feature>
<evidence type="ECO:0000259" key="1">
    <source>
        <dbReference type="Pfam" id="PF00534"/>
    </source>
</evidence>
<feature type="domain" description="Glycosyl transferase family 1" evidence="1">
    <location>
        <begin position="182"/>
        <end position="358"/>
    </location>
</feature>
<dbReference type="OrthoDB" id="9765330at2"/>
<dbReference type="AlphaFoldDB" id="A0A165Z537"/>
<comment type="caution">
    <text evidence="3">The sequence shown here is derived from an EMBL/GenBank/DDBJ whole genome shotgun (WGS) entry which is preliminary data.</text>
</comment>
<dbReference type="GO" id="GO:0016757">
    <property type="term" value="F:glycosyltransferase activity"/>
    <property type="evidence" value="ECO:0007669"/>
    <property type="project" value="InterPro"/>
</dbReference>
<dbReference type="RefSeq" id="WP_063386530.1">
    <property type="nucleotide sequence ID" value="NZ_LWBR01000005.1"/>
</dbReference>
<dbReference type="InterPro" id="IPR028098">
    <property type="entry name" value="Glyco_trans_4-like_N"/>
</dbReference>
<evidence type="ECO:0000313" key="3">
    <source>
        <dbReference type="EMBL" id="KZN97851.1"/>
    </source>
</evidence>
<dbReference type="InterPro" id="IPR001296">
    <property type="entry name" value="Glyco_trans_1"/>
</dbReference>
<dbReference type="Gene3D" id="3.40.50.2000">
    <property type="entry name" value="Glycogen Phosphorylase B"/>
    <property type="match status" value="2"/>
</dbReference>
<dbReference type="Proteomes" id="UP000076476">
    <property type="component" value="Unassembled WGS sequence"/>
</dbReference>
<dbReference type="CDD" id="cd03822">
    <property type="entry name" value="GT4_mannosyltransferase-like"/>
    <property type="match status" value="1"/>
</dbReference>
<evidence type="ECO:0000259" key="2">
    <source>
        <dbReference type="Pfam" id="PF13439"/>
    </source>
</evidence>
<name>A0A165Z537_9BACI</name>
<dbReference type="STRING" id="33936.AZI98_01535"/>
<dbReference type="SUPFAM" id="SSF53756">
    <property type="entry name" value="UDP-Glycosyltransferase/glycogen phosphorylase"/>
    <property type="match status" value="1"/>
</dbReference>
<dbReference type="PANTHER" id="PTHR12526:SF572">
    <property type="entry name" value="BLL5144 PROTEIN"/>
    <property type="match status" value="1"/>
</dbReference>
<keyword evidence="3" id="KW-0808">Transferase</keyword>
<evidence type="ECO:0000313" key="4">
    <source>
        <dbReference type="Proteomes" id="UP000076476"/>
    </source>
</evidence>
<keyword evidence="4" id="KW-1185">Reference proteome</keyword>
<dbReference type="Pfam" id="PF00534">
    <property type="entry name" value="Glycos_transf_1"/>
    <property type="match status" value="1"/>
</dbReference>
<sequence>MSRIAYVSTYPPRRCGIATFTEHVFTNVSAAGKRGNRDPIIVLYNENDDRNVYENNPRFWPLPMQDRSAYVKMAKRVNRSDISVVVLQHEFGIFGGEAGEYIVDFVRALNKPLVTTFHTIFSDPKPPYRQVQQEIADLSDAIVVMNRKAVSYLVRAYNLPENKIIYIPHGSPKPRDNERVQLRRQLGFEGRKVLLTFGLLNRGKGIESLISALPEVVREVPETLYIIAGQTHPEVKKREGESYREELQNMIRQLGLEENVRMIDRYFNEEELVSYLTACDLYVTPYPGLQQITSGTLAYAVGIGRPILSTPYEHAQDLLKGCEELLLPYGDIKAWEQRLKELLMDDNALHQWENRIRQIGKATHWPTVGMQYLKLFAKIGEMDLDEKGVKEPNESVVKHVAPTKY</sequence>
<gene>
    <name evidence="3" type="ORF">AZI98_01535</name>
</gene>
<proteinExistence type="predicted"/>
<protein>
    <submittedName>
        <fullName evidence="3">Glycosyl transferase family 1</fullName>
    </submittedName>
</protein>
<dbReference type="GeneID" id="301124615"/>
<reference evidence="3 4" key="1">
    <citation type="submission" date="2016-04" db="EMBL/GenBank/DDBJ databases">
        <title>Draft genome sequence of Aeribacillus pallidus 8m3 from petroleum reservoir.</title>
        <authorList>
            <person name="Poltaraus A.B."/>
            <person name="Nazina T.N."/>
            <person name="Tourova T.P."/>
            <person name="Malakho S.M."/>
            <person name="Korshunova A.V."/>
            <person name="Sokolova D.S."/>
        </authorList>
    </citation>
    <scope>NUCLEOTIDE SEQUENCE [LARGE SCALE GENOMIC DNA]</scope>
    <source>
        <strain evidence="3 4">8m3</strain>
    </source>
</reference>
<organism evidence="3 4">
    <name type="scientific">Aeribacillus pallidus</name>
    <dbReference type="NCBI Taxonomy" id="33936"/>
    <lineage>
        <taxon>Bacteria</taxon>
        <taxon>Bacillati</taxon>
        <taxon>Bacillota</taxon>
        <taxon>Bacilli</taxon>
        <taxon>Bacillales</taxon>
        <taxon>Bacillaceae</taxon>
        <taxon>Aeribacillus</taxon>
    </lineage>
</organism>
<accession>A0A165Z537</accession>